<feature type="domain" description="VanZ-like" evidence="2">
    <location>
        <begin position="14"/>
        <end position="131"/>
    </location>
</feature>
<keyword evidence="1" id="KW-0812">Transmembrane</keyword>
<organism evidence="3 4">
    <name type="scientific">Nocardioides panacisoli</name>
    <dbReference type="NCBI Taxonomy" id="627624"/>
    <lineage>
        <taxon>Bacteria</taxon>
        <taxon>Bacillati</taxon>
        <taxon>Actinomycetota</taxon>
        <taxon>Actinomycetes</taxon>
        <taxon>Propionibacteriales</taxon>
        <taxon>Nocardioidaceae</taxon>
        <taxon>Nocardioides</taxon>
    </lineage>
</organism>
<keyword evidence="4" id="KW-1185">Reference proteome</keyword>
<evidence type="ECO:0000256" key="1">
    <source>
        <dbReference type="SAM" id="Phobius"/>
    </source>
</evidence>
<evidence type="ECO:0000259" key="2">
    <source>
        <dbReference type="Pfam" id="PF04892"/>
    </source>
</evidence>
<proteinExistence type="predicted"/>
<accession>A0ABP7IVZ9</accession>
<evidence type="ECO:0000313" key="4">
    <source>
        <dbReference type="Proteomes" id="UP001501821"/>
    </source>
</evidence>
<dbReference type="Proteomes" id="UP001501821">
    <property type="component" value="Unassembled WGS sequence"/>
</dbReference>
<sequence>MLHRHPLLSAVTGVYLVFLGWLTLTPQDQHTSQAEFVLRVLDALHRRGHLESLDYNRFEFLANIALFVPAGMFLLLLLGAGRWWLAALLCFATTAFIESAQHAIPGRVPDDRDLLANSVGAVLGIAVALVLTLPATLRRSRHRRAAADYARAARR</sequence>
<keyword evidence="1" id="KW-0472">Membrane</keyword>
<reference evidence="4" key="1">
    <citation type="journal article" date="2019" name="Int. J. Syst. Evol. Microbiol.">
        <title>The Global Catalogue of Microorganisms (GCM) 10K type strain sequencing project: providing services to taxonomists for standard genome sequencing and annotation.</title>
        <authorList>
            <consortium name="The Broad Institute Genomics Platform"/>
            <consortium name="The Broad Institute Genome Sequencing Center for Infectious Disease"/>
            <person name="Wu L."/>
            <person name="Ma J."/>
        </authorList>
    </citation>
    <scope>NUCLEOTIDE SEQUENCE [LARGE SCALE GENOMIC DNA]</scope>
    <source>
        <strain evidence="4">JCM 16953</strain>
    </source>
</reference>
<dbReference type="EMBL" id="BAABAH010000013">
    <property type="protein sequence ID" value="GAA3828344.1"/>
    <property type="molecule type" value="Genomic_DNA"/>
</dbReference>
<comment type="caution">
    <text evidence="3">The sequence shown here is derived from an EMBL/GenBank/DDBJ whole genome shotgun (WGS) entry which is preliminary data.</text>
</comment>
<name>A0ABP7IVZ9_9ACTN</name>
<dbReference type="InterPro" id="IPR006976">
    <property type="entry name" value="VanZ-like"/>
</dbReference>
<gene>
    <name evidence="3" type="ORF">GCM10022242_32180</name>
</gene>
<evidence type="ECO:0000313" key="3">
    <source>
        <dbReference type="EMBL" id="GAA3828344.1"/>
    </source>
</evidence>
<keyword evidence="1" id="KW-1133">Transmembrane helix</keyword>
<feature type="transmembrane region" description="Helical" evidence="1">
    <location>
        <begin position="60"/>
        <end position="78"/>
    </location>
</feature>
<protein>
    <recommendedName>
        <fullName evidence="2">VanZ-like domain-containing protein</fullName>
    </recommendedName>
</protein>
<feature type="transmembrane region" description="Helical" evidence="1">
    <location>
        <begin position="85"/>
        <end position="104"/>
    </location>
</feature>
<feature type="transmembrane region" description="Helical" evidence="1">
    <location>
        <begin position="7"/>
        <end position="24"/>
    </location>
</feature>
<dbReference type="RefSeq" id="WP_344777293.1">
    <property type="nucleotide sequence ID" value="NZ_BAABAH010000013.1"/>
</dbReference>
<dbReference type="Pfam" id="PF04892">
    <property type="entry name" value="VanZ"/>
    <property type="match status" value="1"/>
</dbReference>
<feature type="transmembrane region" description="Helical" evidence="1">
    <location>
        <begin position="116"/>
        <end position="137"/>
    </location>
</feature>